<dbReference type="Pfam" id="PF00078">
    <property type="entry name" value="RVT_1"/>
    <property type="match status" value="2"/>
</dbReference>
<sequence length="1697" mass="193430">MEWPCGVGMIKIMVVFFDHVLEVFVGCNGDERVEFFGGKLVLESKWAAVEERMGEAVVERSEGSVAVHHNHTSGGAAEVLIADGRGGAAMCGGGVPHDMNNLDNHGGRPPKEGSVIPVVPARERHASPHRLEKLRQVKKGKSEVCVSRTSDDIVVETAMDTNVVYNTNPVTGGGPVMTDANGCEGEIPSALINDEVSIMEEDIIVDHSGAIPSIQFSNRVHDRIDANVRNAIIVILIGRTIGDKSESADAAPPAKEAIPKSKYRSPTCLDLGWLSRIDGGKSGWVQVEVIPIGESREVEVHEHVDTRKNGKYTTITIVEHGEPPDPGQKKKETASELVNRLTKELNNLREGTNQNSLSLQLENVDASPMVQSSDDEEWYDLNSQEELPDGGEDSAKLYFKNFVRDYHPEVVALFQPRISRTTTDGVVSRFGFLYSFRGGIWLLWTANVDMEILQASNQITEELVALVESFKPGDNIPWIVGGDFNVILSEEEGSGGARVRHHGDRGSETDNVELSDFGVRASTSSWEISPVSMAGAHGRGRREQVPNKEAQRRDCSVQDVMIADLQRLAELTQRLAVQDFEDREVSDHNTNSTFENPYHNRALFREHRDREEHHRDLGFRVDLPEFSGTLQAEGFVDWIDEVERIFEYKEVPDRVKVKLIAIKLKGRASAWWEQLRRSRERQGKAKITDWEKMKKKMKVDDYTEEFYQLVAQNDLSETEEQMVTRYLGGLHQPLQDVISLHSLWSVSEAYQRALAVEKQQNRRPMIRSDHNSRPVRPQDSRPAQKPASQKGKNLLIEENVEDEIEEISKPVYDDDETDDVLCGDGHETLVVRKSLLTPKGDSRDDYCENVVSKEVVQKLQLKTDRHLKPYKLSWLNKGSEYDRSAIHDRRKNTYSLSIKGKKIVLAPRREGLTPTPNSVVDVDTDLPVEVQRLLAEFSNLMPEDPPPGLPPMRDIQHQIDLVEELLERGYIQESMSPCAVSALLVPKKDGSWRMYVNSRAINRITVKYRFLIPRLDDMLDHLSGSKVFSKIDLKSGYHQIRIRPGDGCKTVFKTPQVYYDDIVIYSPTWTSHFDHLRAVFEMLKKECLFVNQKKCSFFTTSVTFLGFIVSTDDVNTDQLKIDAVLEWPRPRTLHDIRSFHGLASFYRRFIKNFSTLIAPIIECLKGRDFQWSEEAEASFQLVKQKMIEAPVLSLHDFDKVFEVNCDVSGVGIGGVLSQSLKHWRHYLIQKEFILFTDHEALKYINGQHKLSRRHANLKQNDVQELRNIWDSWKNYRKQKFSQRHGDIALLLHEDIVPTIEEYITLLHCTSIRLEKAYNKHIKGQPFKNGLAKIAGVDEKWVTDRLRHKGSGEGIEWIYIKQLMKNHPDEWKTIDLFALGLYGLIIFSKTLGCIDAAVVELFEQLSRRVNPTPTILGETFRSLNHCRRTGGGRFIGCVQLLQVWIHSHFWKTNGVAYHRFSTTYSSLGEFITMKWHEGTSNEEWMKVFTHLQDRDITWRAPWLFLIGYAPLLALRQYGARQFIPATYELSTSEFVYHVDSYKKRIKEAAELRKNDSIPMPDCEDTRTMEEYLRSVPSELEIVKAEFEAVNNELKQRVKELEAERYQWKLDADSQKDRADKQEREQKRVNFELEDLRNGLCPSTRFAVAFPLGASTIKGESQRRSHPRFPGSSTEGSSPSTRPGKGSWSGPTRHTTSDR</sequence>
<feature type="domain" description="DUF7745" evidence="5">
    <location>
        <begin position="1295"/>
        <end position="1501"/>
    </location>
</feature>
<keyword evidence="7" id="KW-1185">Reference proteome</keyword>
<evidence type="ECO:0000259" key="3">
    <source>
        <dbReference type="Pfam" id="PF00078"/>
    </source>
</evidence>
<dbReference type="Pfam" id="PF24924">
    <property type="entry name" value="DUF7745"/>
    <property type="match status" value="1"/>
</dbReference>
<feature type="region of interest" description="Disordered" evidence="2">
    <location>
        <begin position="1655"/>
        <end position="1697"/>
    </location>
</feature>
<dbReference type="SUPFAM" id="SSF56672">
    <property type="entry name" value="DNA/RNA polymerases"/>
    <property type="match status" value="1"/>
</dbReference>
<feature type="region of interest" description="Disordered" evidence="2">
    <location>
        <begin position="757"/>
        <end position="793"/>
    </location>
</feature>
<dbReference type="FunFam" id="3.30.70.270:FF:000003">
    <property type="entry name" value="Transposon Ty3-G Gag-Pol polyprotein"/>
    <property type="match status" value="1"/>
</dbReference>
<dbReference type="InterPro" id="IPR056647">
    <property type="entry name" value="DUF7745"/>
</dbReference>
<dbReference type="Pfam" id="PF17919">
    <property type="entry name" value="RT_RNaseH_2"/>
    <property type="match status" value="1"/>
</dbReference>
<feature type="domain" description="Reverse transcriptase/retrotransposon-derived protein RNase H-like" evidence="4">
    <location>
        <begin position="1171"/>
        <end position="1222"/>
    </location>
</feature>
<dbReference type="InterPro" id="IPR041577">
    <property type="entry name" value="RT_RNaseH_2"/>
</dbReference>
<evidence type="ECO:0008006" key="8">
    <source>
        <dbReference type="Google" id="ProtNLM"/>
    </source>
</evidence>
<dbReference type="PANTHER" id="PTHR35046:SF26">
    <property type="entry name" value="RNA-DIRECTED DNA POLYMERASE"/>
    <property type="match status" value="1"/>
</dbReference>
<feature type="domain" description="Reverse transcriptase" evidence="3">
    <location>
        <begin position="1057"/>
        <end position="1109"/>
    </location>
</feature>
<reference evidence="6" key="1">
    <citation type="submission" date="2019-09" db="EMBL/GenBank/DDBJ databases">
        <title>Draft genome information of white flower Hibiscus syriacus.</title>
        <authorList>
            <person name="Kim Y.-M."/>
        </authorList>
    </citation>
    <scope>NUCLEOTIDE SEQUENCE [LARGE SCALE GENOMIC DNA]</scope>
    <source>
        <strain evidence="6">YM2019G1</strain>
    </source>
</reference>
<dbReference type="Gene3D" id="3.30.70.270">
    <property type="match status" value="3"/>
</dbReference>
<gene>
    <name evidence="6" type="ORF">F3Y22_tig00111832pilonHSYRG00073</name>
</gene>
<evidence type="ECO:0000256" key="1">
    <source>
        <dbReference type="SAM" id="Coils"/>
    </source>
</evidence>
<dbReference type="Gene3D" id="3.10.10.10">
    <property type="entry name" value="HIV Type 1 Reverse Transcriptase, subunit A, domain 1"/>
    <property type="match status" value="1"/>
</dbReference>
<dbReference type="InterPro" id="IPR043502">
    <property type="entry name" value="DNA/RNA_pol_sf"/>
</dbReference>
<dbReference type="CDD" id="cd01647">
    <property type="entry name" value="RT_LTR"/>
    <property type="match status" value="1"/>
</dbReference>
<feature type="compositionally biased region" description="Basic and acidic residues" evidence="2">
    <location>
        <begin position="766"/>
        <end position="779"/>
    </location>
</feature>
<evidence type="ECO:0000313" key="7">
    <source>
        <dbReference type="Proteomes" id="UP000436088"/>
    </source>
</evidence>
<feature type="compositionally biased region" description="Basic and acidic residues" evidence="2">
    <location>
        <begin position="541"/>
        <end position="552"/>
    </location>
</feature>
<evidence type="ECO:0000313" key="6">
    <source>
        <dbReference type="EMBL" id="KAE8672984.1"/>
    </source>
</evidence>
<proteinExistence type="predicted"/>
<feature type="compositionally biased region" description="Polar residues" evidence="2">
    <location>
        <begin position="1687"/>
        <end position="1697"/>
    </location>
</feature>
<feature type="coiled-coil region" evidence="1">
    <location>
        <begin position="1582"/>
        <end position="1609"/>
    </location>
</feature>
<dbReference type="InterPro" id="IPR000477">
    <property type="entry name" value="RT_dom"/>
</dbReference>
<evidence type="ECO:0000256" key="2">
    <source>
        <dbReference type="SAM" id="MobiDB-lite"/>
    </source>
</evidence>
<dbReference type="FunFam" id="3.30.70.270:FF:000020">
    <property type="entry name" value="Transposon Tf2-6 polyprotein-like Protein"/>
    <property type="match status" value="1"/>
</dbReference>
<dbReference type="InterPro" id="IPR043128">
    <property type="entry name" value="Rev_trsase/Diguanyl_cyclase"/>
</dbReference>
<dbReference type="PANTHER" id="PTHR35046">
    <property type="entry name" value="ZINC KNUCKLE (CCHC-TYPE) FAMILY PROTEIN"/>
    <property type="match status" value="1"/>
</dbReference>
<accession>A0A6A2YG85</accession>
<protein>
    <recommendedName>
        <fullName evidence="8">Reverse transcriptase domain-containing protein</fullName>
    </recommendedName>
</protein>
<evidence type="ECO:0000259" key="5">
    <source>
        <dbReference type="Pfam" id="PF24924"/>
    </source>
</evidence>
<dbReference type="EMBL" id="VEPZ02001439">
    <property type="protein sequence ID" value="KAE8672984.1"/>
    <property type="molecule type" value="Genomic_DNA"/>
</dbReference>
<dbReference type="Proteomes" id="UP000436088">
    <property type="component" value="Unassembled WGS sequence"/>
</dbReference>
<organism evidence="6 7">
    <name type="scientific">Hibiscus syriacus</name>
    <name type="common">Rose of Sharon</name>
    <dbReference type="NCBI Taxonomy" id="106335"/>
    <lineage>
        <taxon>Eukaryota</taxon>
        <taxon>Viridiplantae</taxon>
        <taxon>Streptophyta</taxon>
        <taxon>Embryophyta</taxon>
        <taxon>Tracheophyta</taxon>
        <taxon>Spermatophyta</taxon>
        <taxon>Magnoliopsida</taxon>
        <taxon>eudicotyledons</taxon>
        <taxon>Gunneridae</taxon>
        <taxon>Pentapetalae</taxon>
        <taxon>rosids</taxon>
        <taxon>malvids</taxon>
        <taxon>Malvales</taxon>
        <taxon>Malvaceae</taxon>
        <taxon>Malvoideae</taxon>
        <taxon>Hibiscus</taxon>
    </lineage>
</organism>
<feature type="compositionally biased region" description="Low complexity" evidence="2">
    <location>
        <begin position="1668"/>
        <end position="1682"/>
    </location>
</feature>
<feature type="domain" description="Reverse transcriptase" evidence="3">
    <location>
        <begin position="985"/>
        <end position="1056"/>
    </location>
</feature>
<evidence type="ECO:0000259" key="4">
    <source>
        <dbReference type="Pfam" id="PF17919"/>
    </source>
</evidence>
<keyword evidence="1" id="KW-0175">Coiled coil</keyword>
<comment type="caution">
    <text evidence="6">The sequence shown here is derived from an EMBL/GenBank/DDBJ whole genome shotgun (WGS) entry which is preliminary data.</text>
</comment>
<name>A0A6A2YG85_HIBSY</name>
<feature type="region of interest" description="Disordered" evidence="2">
    <location>
        <begin position="532"/>
        <end position="552"/>
    </location>
</feature>